<feature type="compositionally biased region" description="Polar residues" evidence="7">
    <location>
        <begin position="433"/>
        <end position="448"/>
    </location>
</feature>
<keyword evidence="3 6" id="KW-0067">ATP-binding</keyword>
<gene>
    <name evidence="8" type="ORF">EV378_3634</name>
</gene>
<dbReference type="GO" id="GO:0140662">
    <property type="term" value="F:ATP-dependent protein folding chaperone"/>
    <property type="evidence" value="ECO:0007669"/>
    <property type="project" value="InterPro"/>
</dbReference>
<dbReference type="InterPro" id="IPR018181">
    <property type="entry name" value="Heat_shock_70_CS"/>
</dbReference>
<feature type="compositionally biased region" description="Low complexity" evidence="7">
    <location>
        <begin position="551"/>
        <end position="564"/>
    </location>
</feature>
<evidence type="ECO:0000256" key="3">
    <source>
        <dbReference type="ARBA" id="ARBA00022840"/>
    </source>
</evidence>
<dbReference type="InterPro" id="IPR043129">
    <property type="entry name" value="ATPase_NBD"/>
</dbReference>
<evidence type="ECO:0000256" key="4">
    <source>
        <dbReference type="ARBA" id="ARBA00023016"/>
    </source>
</evidence>
<dbReference type="Gene3D" id="3.90.640.10">
    <property type="entry name" value="Actin, Chain A, domain 4"/>
    <property type="match status" value="1"/>
</dbReference>
<keyword evidence="2 6" id="KW-0547">Nucleotide-binding</keyword>
<feature type="region of interest" description="Disordered" evidence="7">
    <location>
        <begin position="493"/>
        <end position="609"/>
    </location>
</feature>
<keyword evidence="4" id="KW-0346">Stress response</keyword>
<proteinExistence type="inferred from homology"/>
<evidence type="ECO:0000256" key="1">
    <source>
        <dbReference type="ARBA" id="ARBA00007381"/>
    </source>
</evidence>
<dbReference type="Pfam" id="PF00012">
    <property type="entry name" value="HSP70"/>
    <property type="match status" value="2"/>
</dbReference>
<dbReference type="PANTHER" id="PTHR19375">
    <property type="entry name" value="HEAT SHOCK PROTEIN 70KDA"/>
    <property type="match status" value="1"/>
</dbReference>
<feature type="compositionally biased region" description="Low complexity" evidence="7">
    <location>
        <begin position="591"/>
        <end position="601"/>
    </location>
</feature>
<evidence type="ECO:0000256" key="5">
    <source>
        <dbReference type="ARBA" id="ARBA00023186"/>
    </source>
</evidence>
<evidence type="ECO:0000313" key="9">
    <source>
        <dbReference type="Proteomes" id="UP000295560"/>
    </source>
</evidence>
<evidence type="ECO:0000256" key="6">
    <source>
        <dbReference type="RuleBase" id="RU003322"/>
    </source>
</evidence>
<dbReference type="PROSITE" id="PS01036">
    <property type="entry name" value="HSP70_3"/>
    <property type="match status" value="1"/>
</dbReference>
<feature type="region of interest" description="Disordered" evidence="7">
    <location>
        <begin position="432"/>
        <end position="451"/>
    </location>
</feature>
<dbReference type="Proteomes" id="UP000295560">
    <property type="component" value="Unassembled WGS sequence"/>
</dbReference>
<dbReference type="OrthoDB" id="9766019at2"/>
<accession>A0A4V2PJA2</accession>
<keyword evidence="9" id="KW-1185">Reference proteome</keyword>
<evidence type="ECO:0000313" key="8">
    <source>
        <dbReference type="EMBL" id="TCK27756.1"/>
    </source>
</evidence>
<feature type="compositionally biased region" description="Pro residues" evidence="7">
    <location>
        <begin position="534"/>
        <end position="550"/>
    </location>
</feature>
<reference evidence="8 9" key="1">
    <citation type="submission" date="2019-03" db="EMBL/GenBank/DDBJ databases">
        <title>Sequencing the genomes of 1000 actinobacteria strains.</title>
        <authorList>
            <person name="Klenk H.-P."/>
        </authorList>
    </citation>
    <scope>NUCLEOTIDE SEQUENCE [LARGE SCALE GENOMIC DNA]</scope>
    <source>
        <strain evidence="8 9">DSM 44969</strain>
    </source>
</reference>
<keyword evidence="5" id="KW-0143">Chaperone</keyword>
<dbReference type="Gene3D" id="3.30.420.40">
    <property type="match status" value="2"/>
</dbReference>
<dbReference type="GO" id="GO:0005524">
    <property type="term" value="F:ATP binding"/>
    <property type="evidence" value="ECO:0007669"/>
    <property type="project" value="UniProtKB-KW"/>
</dbReference>
<comment type="caution">
    <text evidence="8">The sequence shown here is derived from an EMBL/GenBank/DDBJ whole genome shotgun (WGS) entry which is preliminary data.</text>
</comment>
<dbReference type="RefSeq" id="WP_132426921.1">
    <property type="nucleotide sequence ID" value="NZ_SMFZ01000001.1"/>
</dbReference>
<organism evidence="8 9">
    <name type="scientific">Pseudonocardia endophytica</name>
    <dbReference type="NCBI Taxonomy" id="401976"/>
    <lineage>
        <taxon>Bacteria</taxon>
        <taxon>Bacillati</taxon>
        <taxon>Actinomycetota</taxon>
        <taxon>Actinomycetes</taxon>
        <taxon>Pseudonocardiales</taxon>
        <taxon>Pseudonocardiaceae</taxon>
        <taxon>Pseudonocardia</taxon>
    </lineage>
</organism>
<evidence type="ECO:0000256" key="7">
    <source>
        <dbReference type="SAM" id="MobiDB-lite"/>
    </source>
</evidence>
<dbReference type="SUPFAM" id="SSF53067">
    <property type="entry name" value="Actin-like ATPase domain"/>
    <property type="match status" value="2"/>
</dbReference>
<dbReference type="AlphaFoldDB" id="A0A4V2PJA2"/>
<sequence length="609" mass="62194">MSYLLGIDLGTTYTAAAVLRTRGGEAVGEPEMVGLGAHGSEMPSVVLDGEDGSLLVGDAAERRAMVEPDRVAREFKRRIGDPTPVSLGTGALPAEELAATVVRHVVDTAAAREGGMPERIALTHPASWGGHKLELLRSALDPALEGLGAPQVEFLAEPQAAAVCYAAAERVEPGSTIAVYDLGGGTFDSAVVRKDAPGSGTGGFTLLGRPEGLEFLGGVDFDEVVFEHVRAGAGDAFAGLDESDPAVWAAVARLRRECREAKEGLSSDTEVSVPVWLGGAQTVVRLHRSEFEELIGPRIEDSVEALRRAVDSAGLDPSELSSVLLVGGSSRIPLVAQTVSERLDRPVAVDADPKNAIAKGAALAMLPRHAASWPAVEVPVQRAVPEESDVERTGPIETVALSFQDAPTERFAAVALLEPATRIAAAPVRPGFTGTSSYVTQDTGPQRGTDNRARWLVGAGGLAGALAIVAAVLLWPTAAVTLDGASARSIVPDTGAAPTTSAPPAPAAPAAPSTEPHQGATTNRATDPTKRPAAPAPAVIPPVAPAPAAPKAPTAPAAPAPVVKDPVKVPPKDDTSKEPTTPVDPCKPTDGSTPPASCTATPPAPAAGS</sequence>
<comment type="similarity">
    <text evidence="1 6">Belongs to the heat shock protein 70 family.</text>
</comment>
<protein>
    <submittedName>
        <fullName evidence="8">Hsp70 protein</fullName>
    </submittedName>
</protein>
<dbReference type="EMBL" id="SMFZ01000001">
    <property type="protein sequence ID" value="TCK27756.1"/>
    <property type="molecule type" value="Genomic_DNA"/>
</dbReference>
<name>A0A4V2PJA2_PSEEN</name>
<feature type="compositionally biased region" description="Basic and acidic residues" evidence="7">
    <location>
        <begin position="565"/>
        <end position="577"/>
    </location>
</feature>
<dbReference type="InterPro" id="IPR013126">
    <property type="entry name" value="Hsp_70_fam"/>
</dbReference>
<feature type="compositionally biased region" description="Polar residues" evidence="7">
    <location>
        <begin position="515"/>
        <end position="526"/>
    </location>
</feature>
<dbReference type="PRINTS" id="PR00301">
    <property type="entry name" value="HEATSHOCK70"/>
</dbReference>
<evidence type="ECO:0000256" key="2">
    <source>
        <dbReference type="ARBA" id="ARBA00022741"/>
    </source>
</evidence>